<sequence>MLEQPVYALGPPAAVRNLVHANAWALLASANGSEPPVISHLPVLLDPDESDATVLGHLPRADADLHRLGERDVVIVVEGPNNYISPSWYQDGPYVPTWNYAVAHLHGRPEVFGDTDTYRVLELTVEHFESARETPWRLDSVDDFAHSIAPYAVGFRLRPTRVASKGKLSQDKPAAVVERVVDALDRDPVHANRRLAQLMRDWLAINRSAS</sequence>
<name>A0ABN2DMN8_9ACTN</name>
<protein>
    <submittedName>
        <fullName evidence="1">FMN-binding negative transcriptional regulator</fullName>
    </submittedName>
</protein>
<dbReference type="Pfam" id="PF04299">
    <property type="entry name" value="FMN_bind_2"/>
    <property type="match status" value="1"/>
</dbReference>
<evidence type="ECO:0000313" key="1">
    <source>
        <dbReference type="EMBL" id="GAA1579173.1"/>
    </source>
</evidence>
<reference evidence="2" key="1">
    <citation type="journal article" date="2019" name="Int. J. Syst. Evol. Microbiol.">
        <title>The Global Catalogue of Microorganisms (GCM) 10K type strain sequencing project: providing services to taxonomists for standard genome sequencing and annotation.</title>
        <authorList>
            <consortium name="The Broad Institute Genomics Platform"/>
            <consortium name="The Broad Institute Genome Sequencing Center for Infectious Disease"/>
            <person name="Wu L."/>
            <person name="Ma J."/>
        </authorList>
    </citation>
    <scope>NUCLEOTIDE SEQUENCE [LARGE SCALE GENOMIC DNA]</scope>
    <source>
        <strain evidence="2">JCM 14969</strain>
    </source>
</reference>
<dbReference type="PANTHER" id="PTHR35802:SF1">
    <property type="entry name" value="PROTEASE SYNTHASE AND SPORULATION PROTEIN PAI 2"/>
    <property type="match status" value="1"/>
</dbReference>
<dbReference type="SUPFAM" id="SSF50475">
    <property type="entry name" value="FMN-binding split barrel"/>
    <property type="match status" value="1"/>
</dbReference>
<keyword evidence="2" id="KW-1185">Reference proteome</keyword>
<dbReference type="Proteomes" id="UP001500393">
    <property type="component" value="Unassembled WGS sequence"/>
</dbReference>
<organism evidence="1 2">
    <name type="scientific">Kribbella sancticallisti</name>
    <dbReference type="NCBI Taxonomy" id="460087"/>
    <lineage>
        <taxon>Bacteria</taxon>
        <taxon>Bacillati</taxon>
        <taxon>Actinomycetota</taxon>
        <taxon>Actinomycetes</taxon>
        <taxon>Propionibacteriales</taxon>
        <taxon>Kribbellaceae</taxon>
        <taxon>Kribbella</taxon>
    </lineage>
</organism>
<dbReference type="Gene3D" id="2.30.110.10">
    <property type="entry name" value="Electron Transport, Fmn-binding Protein, Chain A"/>
    <property type="match status" value="1"/>
</dbReference>
<gene>
    <name evidence="1" type="ORF">GCM10009789_36080</name>
</gene>
<comment type="caution">
    <text evidence="1">The sequence shown here is derived from an EMBL/GenBank/DDBJ whole genome shotgun (WGS) entry which is preliminary data.</text>
</comment>
<dbReference type="RefSeq" id="WP_344215269.1">
    <property type="nucleotide sequence ID" value="NZ_BAAAOS010000020.1"/>
</dbReference>
<dbReference type="EMBL" id="BAAAOS010000020">
    <property type="protein sequence ID" value="GAA1579173.1"/>
    <property type="molecule type" value="Genomic_DNA"/>
</dbReference>
<accession>A0ABN2DMN8</accession>
<evidence type="ECO:0000313" key="2">
    <source>
        <dbReference type="Proteomes" id="UP001500393"/>
    </source>
</evidence>
<proteinExistence type="predicted"/>
<dbReference type="PIRSF" id="PIRSF010372">
    <property type="entry name" value="PaiB"/>
    <property type="match status" value="1"/>
</dbReference>
<dbReference type="InterPro" id="IPR007396">
    <property type="entry name" value="TR_PAI2-type"/>
</dbReference>
<dbReference type="PANTHER" id="PTHR35802">
    <property type="entry name" value="PROTEASE SYNTHASE AND SPORULATION PROTEIN PAI 2"/>
    <property type="match status" value="1"/>
</dbReference>
<dbReference type="InterPro" id="IPR012349">
    <property type="entry name" value="Split_barrel_FMN-bd"/>
</dbReference>